<keyword evidence="3" id="KW-1185">Reference proteome</keyword>
<feature type="region of interest" description="Disordered" evidence="1">
    <location>
        <begin position="529"/>
        <end position="550"/>
    </location>
</feature>
<sequence length="686" mass="81090">MEFLKEKYNKLNEENLQLIEKLEEITKNQEKERKENEELKRQLHEKLEEVTKNQEKERKENEELKRELHELRSKNQSPVNNEWGNGNWDNWEKTEPAEKCKKCNSNLKNFEVEICGACKLENKKCKECEKMECNCKFVKGAINYYTIRFKNEEILNLEELKESIKRGDNEIIIDYDDKKDKNILKKSRKINIEILKRRVEIHEKLREEFGESILEEALEYRNTEYGGMVKPAENSTVTQQFSKALMAFYTRHGDKIKICGECCLPVQVEDMNGIFCKECKNIPKEVEAIITKEVIEVIETKAKCQRHGEYDGEYCKECDNGELTVFCKECENYGFKGELYNKNFWKNHYYNLNNSNYDSMDSTGGMYCLKKKEYVKLEKISKETGDMIEKAVQKFSEVPANVAIKKWEEYQNYVENGFPEGATDMNTIGGFIYGNGKQREDIETKCICWRGHGYCKKHEHEIEIDRNSKRCISCEKGLSLQNQPNQRKEFDYSQWDQTNDIDQNINWGPSERSTWGDEVNDTYASKVRNRNNNRKRFPYNSKSNENLRGNNYQEQNRRILQRPTSMGNLRQGFVMDQKEVDRRIRIILDMSNTKKGVINRKVEEQNLPCKKCNAVIGEFHVYMGVTKCRKCLEDLVKNPRTWECIVEELNDMKNSARELGINLKGVTNYQKLRRDAEGNNYVKRKW</sequence>
<accession>A0A2I1GJK4</accession>
<name>A0A2I1GJK4_9GLOM</name>
<dbReference type="VEuPathDB" id="FungiDB:FUN_011817"/>
<proteinExistence type="predicted"/>
<feature type="compositionally biased region" description="Polar residues" evidence="1">
    <location>
        <begin position="540"/>
        <end position="550"/>
    </location>
</feature>
<protein>
    <submittedName>
        <fullName evidence="2">Uncharacterized protein</fullName>
    </submittedName>
</protein>
<evidence type="ECO:0000313" key="2">
    <source>
        <dbReference type="EMBL" id="PKY46793.1"/>
    </source>
</evidence>
<dbReference type="VEuPathDB" id="FungiDB:RhiirFUN_016615"/>
<dbReference type="EMBL" id="LLXI01000485">
    <property type="protein sequence ID" value="PKY46793.1"/>
    <property type="molecule type" value="Genomic_DNA"/>
</dbReference>
<dbReference type="AlphaFoldDB" id="A0A2I1GJK4"/>
<evidence type="ECO:0000313" key="3">
    <source>
        <dbReference type="Proteomes" id="UP000234323"/>
    </source>
</evidence>
<gene>
    <name evidence="2" type="ORF">RhiirA4_520708</name>
</gene>
<organism evidence="2 3">
    <name type="scientific">Rhizophagus irregularis</name>
    <dbReference type="NCBI Taxonomy" id="588596"/>
    <lineage>
        <taxon>Eukaryota</taxon>
        <taxon>Fungi</taxon>
        <taxon>Fungi incertae sedis</taxon>
        <taxon>Mucoromycota</taxon>
        <taxon>Glomeromycotina</taxon>
        <taxon>Glomeromycetes</taxon>
        <taxon>Glomerales</taxon>
        <taxon>Glomeraceae</taxon>
        <taxon>Rhizophagus</taxon>
    </lineage>
</organism>
<dbReference type="OrthoDB" id="2362538at2759"/>
<feature type="region of interest" description="Disordered" evidence="1">
    <location>
        <begin position="26"/>
        <end position="64"/>
    </location>
</feature>
<dbReference type="VEuPathDB" id="FungiDB:RhiirA1_443827"/>
<evidence type="ECO:0000256" key="1">
    <source>
        <dbReference type="SAM" id="MobiDB-lite"/>
    </source>
</evidence>
<comment type="caution">
    <text evidence="2">The sequence shown here is derived from an EMBL/GenBank/DDBJ whole genome shotgun (WGS) entry which is preliminary data.</text>
</comment>
<reference evidence="2 3" key="1">
    <citation type="submission" date="2015-10" db="EMBL/GenBank/DDBJ databases">
        <title>Genome analyses suggest a sexual origin of heterokaryosis in a supposedly ancient asexual fungus.</title>
        <authorList>
            <person name="Ropars J."/>
            <person name="Sedzielewska K."/>
            <person name="Noel J."/>
            <person name="Charron P."/>
            <person name="Farinelli L."/>
            <person name="Marton T."/>
            <person name="Kruger M."/>
            <person name="Pelin A."/>
            <person name="Brachmann A."/>
            <person name="Corradi N."/>
        </authorList>
    </citation>
    <scope>NUCLEOTIDE SEQUENCE [LARGE SCALE GENOMIC DNA]</scope>
    <source>
        <strain evidence="2 3">A4</strain>
    </source>
</reference>
<dbReference type="Proteomes" id="UP000234323">
    <property type="component" value="Unassembled WGS sequence"/>
</dbReference>